<dbReference type="InterPro" id="IPR002130">
    <property type="entry name" value="Cyclophilin-type_PPIase_dom"/>
</dbReference>
<reference evidence="5" key="1">
    <citation type="submission" date="2018-05" db="EMBL/GenBank/DDBJ databases">
        <authorList>
            <person name="Lanie J.A."/>
            <person name="Ng W.-L."/>
            <person name="Kazmierczak K.M."/>
            <person name="Andrzejewski T.M."/>
            <person name="Davidsen T.M."/>
            <person name="Wayne K.J."/>
            <person name="Tettelin H."/>
            <person name="Glass J.I."/>
            <person name="Rusch D."/>
            <person name="Podicherti R."/>
            <person name="Tsui H.-C.T."/>
            <person name="Winkler M.E."/>
        </authorList>
    </citation>
    <scope>NUCLEOTIDE SEQUENCE</scope>
</reference>
<keyword evidence="3" id="KW-0413">Isomerase</keyword>
<dbReference type="Pfam" id="PF00160">
    <property type="entry name" value="Pro_isomerase"/>
    <property type="match status" value="1"/>
</dbReference>
<dbReference type="EMBL" id="UINC01002314">
    <property type="protein sequence ID" value="SUZ95311.1"/>
    <property type="molecule type" value="Genomic_DNA"/>
</dbReference>
<dbReference type="InterPro" id="IPR044665">
    <property type="entry name" value="E_coli_cyclophilin_A-like"/>
</dbReference>
<evidence type="ECO:0000259" key="4">
    <source>
        <dbReference type="PROSITE" id="PS50072"/>
    </source>
</evidence>
<evidence type="ECO:0000256" key="3">
    <source>
        <dbReference type="ARBA" id="ARBA00023235"/>
    </source>
</evidence>
<gene>
    <name evidence="5" type="ORF">METZ01_LOCUS48165</name>
</gene>
<feature type="non-terminal residue" evidence="5">
    <location>
        <position position="1"/>
    </location>
</feature>
<evidence type="ECO:0000313" key="5">
    <source>
        <dbReference type="EMBL" id="SUZ95311.1"/>
    </source>
</evidence>
<keyword evidence="2" id="KW-0697">Rotamase</keyword>
<feature type="domain" description="PPIase cyclophilin-type" evidence="4">
    <location>
        <begin position="41"/>
        <end position="200"/>
    </location>
</feature>
<evidence type="ECO:0000256" key="2">
    <source>
        <dbReference type="ARBA" id="ARBA00023110"/>
    </source>
</evidence>
<accession>A0A381RW12</accession>
<dbReference type="PANTHER" id="PTHR43246">
    <property type="entry name" value="PEPTIDYL-PROLYL CIS-TRANS ISOMERASE CYP38, CHLOROPLASTIC"/>
    <property type="match status" value="1"/>
</dbReference>
<dbReference type="GO" id="GO:0003755">
    <property type="term" value="F:peptidyl-prolyl cis-trans isomerase activity"/>
    <property type="evidence" value="ECO:0007669"/>
    <property type="project" value="UniProtKB-KW"/>
</dbReference>
<dbReference type="Gene3D" id="2.40.100.10">
    <property type="entry name" value="Cyclophilin-like"/>
    <property type="match status" value="1"/>
</dbReference>
<dbReference type="PROSITE" id="PS50072">
    <property type="entry name" value="CSA_PPIASE_2"/>
    <property type="match status" value="1"/>
</dbReference>
<dbReference type="InterPro" id="IPR029000">
    <property type="entry name" value="Cyclophilin-like_dom_sf"/>
</dbReference>
<dbReference type="EC" id="5.2.1.8" evidence="1"/>
<evidence type="ECO:0000256" key="1">
    <source>
        <dbReference type="ARBA" id="ARBA00013194"/>
    </source>
</evidence>
<dbReference type="SUPFAM" id="SSF50891">
    <property type="entry name" value="Cyclophilin-like"/>
    <property type="match status" value="1"/>
</dbReference>
<dbReference type="PRINTS" id="PR00153">
    <property type="entry name" value="CSAPPISMRASE"/>
</dbReference>
<name>A0A381RW12_9ZZZZ</name>
<organism evidence="5">
    <name type="scientific">marine metagenome</name>
    <dbReference type="NCBI Taxonomy" id="408172"/>
    <lineage>
        <taxon>unclassified sequences</taxon>
        <taxon>metagenomes</taxon>
        <taxon>ecological metagenomes</taxon>
    </lineage>
</organism>
<dbReference type="AlphaFoldDB" id="A0A381RW12"/>
<sequence length="205" mass="22769">VFLRPFTVWLSVAIVTTFLTPSAFAQDPPPNPRVLVETSEGDFEMELFRDRVPATVVNFLIYVRDGYYNGTVFHRVLRNMLIQGGGFVVGDDDLLAPKNEGLRGPIINQANRLLQHTAGTVAMARGSDPDSARQQFFINIDSNLDFNFKTPLPDGIGYAVFGRVTEGMNVVRDIGRKRTGNHGPLTDVPREPVIIESITRIEVPN</sequence>
<proteinExistence type="predicted"/>
<protein>
    <recommendedName>
        <fullName evidence="1">peptidylprolyl isomerase</fullName>
        <ecNumber evidence="1">5.2.1.8</ecNumber>
    </recommendedName>
</protein>